<accession>A0ACB9HDQ7</accession>
<protein>
    <submittedName>
        <fullName evidence="1">Uncharacterized protein</fullName>
    </submittedName>
</protein>
<sequence length="170" mass="18810">MDALQRSRHEFKLMFVYLHSIEHPDTTPINPGQMWEKELQDGTDNFYYLPIYSAFILEVSTEASAVVNSYYDQRIVGCPGAEGAFESDNVDAYYAEGLQELQGETSCQGQSNPILNGRDSLDNAKSAKVDRQKWLASFVRLLAVTLGSNLGDGVVASNVAGSKLLFSFIK</sequence>
<dbReference type="Proteomes" id="UP001056120">
    <property type="component" value="Linkage Group LG12"/>
</dbReference>
<reference evidence="1 2" key="2">
    <citation type="journal article" date="2022" name="Mol. Ecol. Resour.">
        <title>The genomes of chicory, endive, great burdock and yacon provide insights into Asteraceae paleo-polyploidization history and plant inulin production.</title>
        <authorList>
            <person name="Fan W."/>
            <person name="Wang S."/>
            <person name="Wang H."/>
            <person name="Wang A."/>
            <person name="Jiang F."/>
            <person name="Liu H."/>
            <person name="Zhao H."/>
            <person name="Xu D."/>
            <person name="Zhang Y."/>
        </authorList>
    </citation>
    <scope>NUCLEOTIDE SEQUENCE [LARGE SCALE GENOMIC DNA]</scope>
    <source>
        <strain evidence="2">cv. Yunnan</strain>
        <tissue evidence="1">Leaves</tissue>
    </source>
</reference>
<comment type="caution">
    <text evidence="1">The sequence shown here is derived from an EMBL/GenBank/DDBJ whole genome shotgun (WGS) entry which is preliminary data.</text>
</comment>
<evidence type="ECO:0000313" key="1">
    <source>
        <dbReference type="EMBL" id="KAI3793573.1"/>
    </source>
</evidence>
<organism evidence="1 2">
    <name type="scientific">Smallanthus sonchifolius</name>
    <dbReference type="NCBI Taxonomy" id="185202"/>
    <lineage>
        <taxon>Eukaryota</taxon>
        <taxon>Viridiplantae</taxon>
        <taxon>Streptophyta</taxon>
        <taxon>Embryophyta</taxon>
        <taxon>Tracheophyta</taxon>
        <taxon>Spermatophyta</taxon>
        <taxon>Magnoliopsida</taxon>
        <taxon>eudicotyledons</taxon>
        <taxon>Gunneridae</taxon>
        <taxon>Pentapetalae</taxon>
        <taxon>asterids</taxon>
        <taxon>campanulids</taxon>
        <taxon>Asterales</taxon>
        <taxon>Asteraceae</taxon>
        <taxon>Asteroideae</taxon>
        <taxon>Heliantheae alliance</taxon>
        <taxon>Millerieae</taxon>
        <taxon>Smallanthus</taxon>
    </lineage>
</organism>
<evidence type="ECO:0000313" key="2">
    <source>
        <dbReference type="Proteomes" id="UP001056120"/>
    </source>
</evidence>
<name>A0ACB9HDQ7_9ASTR</name>
<reference evidence="2" key="1">
    <citation type="journal article" date="2022" name="Mol. Ecol. Resour.">
        <title>The genomes of chicory, endive, great burdock and yacon provide insights into Asteraceae palaeo-polyploidization history and plant inulin production.</title>
        <authorList>
            <person name="Fan W."/>
            <person name="Wang S."/>
            <person name="Wang H."/>
            <person name="Wang A."/>
            <person name="Jiang F."/>
            <person name="Liu H."/>
            <person name="Zhao H."/>
            <person name="Xu D."/>
            <person name="Zhang Y."/>
        </authorList>
    </citation>
    <scope>NUCLEOTIDE SEQUENCE [LARGE SCALE GENOMIC DNA]</scope>
    <source>
        <strain evidence="2">cv. Yunnan</strain>
    </source>
</reference>
<keyword evidence="2" id="KW-1185">Reference proteome</keyword>
<gene>
    <name evidence="1" type="ORF">L1987_36193</name>
</gene>
<proteinExistence type="predicted"/>
<dbReference type="EMBL" id="CM042029">
    <property type="protein sequence ID" value="KAI3793573.1"/>
    <property type="molecule type" value="Genomic_DNA"/>
</dbReference>